<proteinExistence type="predicted"/>
<dbReference type="Proteomes" id="UP000298652">
    <property type="component" value="Chromosome 6"/>
</dbReference>
<evidence type="ECO:0000313" key="2">
    <source>
        <dbReference type="EMBL" id="TKW08293.1"/>
    </source>
</evidence>
<keyword evidence="3" id="KW-1185">Reference proteome</keyword>
<reference evidence="2" key="1">
    <citation type="submission" date="2019-03" db="EMBL/GenBank/DDBJ databases">
        <title>WGS assembly of Setaria viridis.</title>
        <authorList>
            <person name="Huang P."/>
            <person name="Jenkins J."/>
            <person name="Grimwood J."/>
            <person name="Barry K."/>
            <person name="Healey A."/>
            <person name="Mamidi S."/>
            <person name="Sreedasyam A."/>
            <person name="Shu S."/>
            <person name="Feldman M."/>
            <person name="Wu J."/>
            <person name="Yu Y."/>
            <person name="Chen C."/>
            <person name="Johnson J."/>
            <person name="Rokhsar D."/>
            <person name="Baxter I."/>
            <person name="Schmutz J."/>
            <person name="Brutnell T."/>
            <person name="Kellogg E."/>
        </authorList>
    </citation>
    <scope>NUCLEOTIDE SEQUENCE [LARGE SCALE GENOMIC DNA]</scope>
</reference>
<protein>
    <submittedName>
        <fullName evidence="2">Uncharacterized protein</fullName>
    </submittedName>
</protein>
<sequence>MRLLYFLPCCLLSSSICTIAVYSKADDDIPLS</sequence>
<name>A0A4U6U3V2_SETVI</name>
<dbReference type="Gramene" id="TKW08293">
    <property type="protein sequence ID" value="TKW08293"/>
    <property type="gene ID" value="SEVIR_6G020050v2"/>
</dbReference>
<accession>A0A4U6U3V2</accession>
<gene>
    <name evidence="2" type="ORF">SEVIR_6G020050v2</name>
</gene>
<feature type="chain" id="PRO_5020261395" evidence="1">
    <location>
        <begin position="16"/>
        <end position="32"/>
    </location>
</feature>
<evidence type="ECO:0000256" key="1">
    <source>
        <dbReference type="SAM" id="SignalP"/>
    </source>
</evidence>
<organism evidence="2 3">
    <name type="scientific">Setaria viridis</name>
    <name type="common">Green bristlegrass</name>
    <name type="synonym">Setaria italica subsp. viridis</name>
    <dbReference type="NCBI Taxonomy" id="4556"/>
    <lineage>
        <taxon>Eukaryota</taxon>
        <taxon>Viridiplantae</taxon>
        <taxon>Streptophyta</taxon>
        <taxon>Embryophyta</taxon>
        <taxon>Tracheophyta</taxon>
        <taxon>Spermatophyta</taxon>
        <taxon>Magnoliopsida</taxon>
        <taxon>Liliopsida</taxon>
        <taxon>Poales</taxon>
        <taxon>Poaceae</taxon>
        <taxon>PACMAD clade</taxon>
        <taxon>Panicoideae</taxon>
        <taxon>Panicodae</taxon>
        <taxon>Paniceae</taxon>
        <taxon>Cenchrinae</taxon>
        <taxon>Setaria</taxon>
    </lineage>
</organism>
<dbReference type="EMBL" id="CM016557">
    <property type="protein sequence ID" value="TKW08293.1"/>
    <property type="molecule type" value="Genomic_DNA"/>
</dbReference>
<evidence type="ECO:0000313" key="3">
    <source>
        <dbReference type="Proteomes" id="UP000298652"/>
    </source>
</evidence>
<feature type="signal peptide" evidence="1">
    <location>
        <begin position="1"/>
        <end position="15"/>
    </location>
</feature>
<keyword evidence="1" id="KW-0732">Signal</keyword>
<dbReference type="AlphaFoldDB" id="A0A4U6U3V2"/>